<evidence type="ECO:0000256" key="1">
    <source>
        <dbReference type="ARBA" id="ARBA00004141"/>
    </source>
</evidence>
<keyword evidence="6" id="KW-0547">Nucleotide-binding</keyword>
<evidence type="ECO:0000256" key="3">
    <source>
        <dbReference type="ARBA" id="ARBA00022448"/>
    </source>
</evidence>
<comment type="similarity">
    <text evidence="2">Belongs to the ABC transporter superfamily. ABCA family.</text>
</comment>
<gene>
    <name evidence="13" type="ORF">EGYM00163_LOCUS37960</name>
</gene>
<dbReference type="PANTHER" id="PTHR19229">
    <property type="entry name" value="ATP-BINDING CASSETTE TRANSPORTER SUBFAMILY A ABCA"/>
    <property type="match status" value="1"/>
</dbReference>
<feature type="domain" description="ABC transporter" evidence="12">
    <location>
        <begin position="703"/>
        <end position="938"/>
    </location>
</feature>
<feature type="region of interest" description="Disordered" evidence="10">
    <location>
        <begin position="1017"/>
        <end position="1045"/>
    </location>
</feature>
<dbReference type="InterPro" id="IPR026082">
    <property type="entry name" value="ABCA"/>
</dbReference>
<dbReference type="InterPro" id="IPR003439">
    <property type="entry name" value="ABC_transporter-like_ATP-bd"/>
</dbReference>
<dbReference type="GO" id="GO:0140359">
    <property type="term" value="F:ABC-type transporter activity"/>
    <property type="evidence" value="ECO:0007669"/>
    <property type="project" value="InterPro"/>
</dbReference>
<feature type="region of interest" description="Disordered" evidence="10">
    <location>
        <begin position="1059"/>
        <end position="1087"/>
    </location>
</feature>
<dbReference type="Pfam" id="PF23321">
    <property type="entry name" value="R1_ABCA1"/>
    <property type="match status" value="1"/>
</dbReference>
<dbReference type="Pfam" id="PF00005">
    <property type="entry name" value="ABC_tran"/>
    <property type="match status" value="1"/>
</dbReference>
<feature type="transmembrane region" description="Helical" evidence="11">
    <location>
        <begin position="404"/>
        <end position="433"/>
    </location>
</feature>
<evidence type="ECO:0000256" key="2">
    <source>
        <dbReference type="ARBA" id="ARBA00008869"/>
    </source>
</evidence>
<evidence type="ECO:0000256" key="11">
    <source>
        <dbReference type="SAM" id="Phobius"/>
    </source>
</evidence>
<dbReference type="GO" id="GO:0005524">
    <property type="term" value="F:ATP binding"/>
    <property type="evidence" value="ECO:0007669"/>
    <property type="project" value="UniProtKB-KW"/>
</dbReference>
<evidence type="ECO:0000256" key="10">
    <source>
        <dbReference type="SAM" id="MobiDB-lite"/>
    </source>
</evidence>
<reference evidence="13" key="1">
    <citation type="submission" date="2021-01" db="EMBL/GenBank/DDBJ databases">
        <authorList>
            <person name="Corre E."/>
            <person name="Pelletier E."/>
            <person name="Niang G."/>
            <person name="Scheremetjew M."/>
            <person name="Finn R."/>
            <person name="Kale V."/>
            <person name="Holt S."/>
            <person name="Cochrane G."/>
            <person name="Meng A."/>
            <person name="Brown T."/>
            <person name="Cohen L."/>
        </authorList>
    </citation>
    <scope>NUCLEOTIDE SEQUENCE</scope>
    <source>
        <strain evidence="13">CCMP1594</strain>
    </source>
</reference>
<keyword evidence="8 11" id="KW-1133">Transmembrane helix</keyword>
<name>A0A7S4G6K2_9EUGL</name>
<dbReference type="PROSITE" id="PS50893">
    <property type="entry name" value="ABC_TRANSPORTER_2"/>
    <property type="match status" value="1"/>
</dbReference>
<dbReference type="InterPro" id="IPR017871">
    <property type="entry name" value="ABC_transporter-like_CS"/>
</dbReference>
<protein>
    <recommendedName>
        <fullName evidence="12">ABC transporter domain-containing protein</fullName>
    </recommendedName>
</protein>
<evidence type="ECO:0000256" key="4">
    <source>
        <dbReference type="ARBA" id="ARBA00022692"/>
    </source>
</evidence>
<evidence type="ECO:0000256" key="9">
    <source>
        <dbReference type="ARBA" id="ARBA00023136"/>
    </source>
</evidence>
<feature type="transmembrane region" description="Helical" evidence="11">
    <location>
        <begin position="526"/>
        <end position="545"/>
    </location>
</feature>
<feature type="transmembrane region" description="Helical" evidence="11">
    <location>
        <begin position="492"/>
        <end position="514"/>
    </location>
</feature>
<sequence>MFAMLEARRLEWGIRSFGLSLTTIEEVFMKIAAETEGENQQIKRHRLRFWKGYKKPPPAAAEPGMPRVQGMSTHNLMDITVDTEDVVPSDGEGGRPAERSEGVPAMQVDEDEGLPPGKQVPQTAIVLEVEEDMPPAKVLVDDASSDDSPLPLVKPLPLPEYDLGTSPSSPVAEDSESAVPAAELEAKAAGRRERVMNSGLMVKGQQVTGCSLFLRQLQASFMKRVHCAKRDRKTICLQIFMPVAVIIIALALLNIVGPEKPPLELQLTGYTDDVQLTARECGWAADAQYFPTDGVEYDIMDVDDGVGKTEELDKTYYGQGTQYRLGSVLYKDEVLRVQAVNVSGFPTISFHTTTIMHNSTAHHGLPTMYRELNVARLRKATGDSASTIRVTNFPLPLTEQQNTIYNAIITVVAAIFVLIPFTFFPANCVAFVVKEREVKSKHIQNLSGIKTLAYWLATYIFDNLTMLITTILTLMVFVIFDREDVTGDFERMSGALLLFVVYGLASIALGYCFSFLFNNHSLAQNVLMMVNFLFGFVLVLASQVMNSLSQTRGINKRLQYIYRCIPAYSLGEGIIRLSTKRLLEFVDGQEYAVLDAEILGRPLLYMAVMAPFLFALAVFIDSSWFYKLKMKFRRNCHCCTPFCNGLAFVLCCGCCRVCCKKAAVLEDEAGPDKWETAVVEEDADVTAERLAVEDGDGREGDKVTIQHLKKVYDAKGNAPPKTAVHDLSLGVMKDEIFALLGSNGAGKTTTLSMMSGEFPPTGGRILLSGYDIESQRRKAQDNIGYCPQFDALLDYLSVTEHLYLFGRLRGVPEKKLAWAVGEIIDYLGLRPHAKKPSMALSGGNKRKLSIGIAIIGSPEVVFLDEPSSGLDPMARRSLWTCIADLAINRSVILTTHHLEEVESLAHRVTIMMHGRMQCIGSLQHLKSKFGDGYTLQFRIPPEHQPGLFEYLSRHFPHITLEDEDFGKVMYHLPSTQNGQPVQMSRIFGRIQCVAEQFQIEDYSVSQTTLEEVFLRISDKEQGKEKEQPPRRPTLDPTGSDGDVPRQSLCEFSKIVEEVEPNLDDAPEAVDTGSGHRHGQYEPPVTPWVGTVVSSATPEHHLVG</sequence>
<accession>A0A7S4G6K2</accession>
<keyword evidence="4 11" id="KW-0812">Transmembrane</keyword>
<dbReference type="InterPro" id="IPR013525">
    <property type="entry name" value="ABC2_TM"/>
</dbReference>
<feature type="transmembrane region" description="Helical" evidence="11">
    <location>
        <begin position="239"/>
        <end position="257"/>
    </location>
</feature>
<dbReference type="InterPro" id="IPR027417">
    <property type="entry name" value="P-loop_NTPase"/>
</dbReference>
<dbReference type="GO" id="GO:0016020">
    <property type="term" value="C:membrane"/>
    <property type="evidence" value="ECO:0007669"/>
    <property type="project" value="UniProtKB-SubCell"/>
</dbReference>
<dbReference type="PROSITE" id="PS00211">
    <property type="entry name" value="ABC_TRANSPORTER_1"/>
    <property type="match status" value="1"/>
</dbReference>
<proteinExistence type="inferred from homology"/>
<dbReference type="Pfam" id="PF12698">
    <property type="entry name" value="ABC2_membrane_3"/>
    <property type="match status" value="1"/>
</dbReference>
<keyword evidence="9 11" id="KW-0472">Membrane</keyword>
<dbReference type="EMBL" id="HBJA01110090">
    <property type="protein sequence ID" value="CAE0826703.1"/>
    <property type="molecule type" value="Transcribed_RNA"/>
</dbReference>
<evidence type="ECO:0000256" key="8">
    <source>
        <dbReference type="ARBA" id="ARBA00022989"/>
    </source>
</evidence>
<evidence type="ECO:0000256" key="6">
    <source>
        <dbReference type="ARBA" id="ARBA00022741"/>
    </source>
</evidence>
<keyword evidence="5" id="KW-0677">Repeat</keyword>
<dbReference type="InterPro" id="IPR003593">
    <property type="entry name" value="AAA+_ATPase"/>
</dbReference>
<evidence type="ECO:0000256" key="5">
    <source>
        <dbReference type="ARBA" id="ARBA00022737"/>
    </source>
</evidence>
<dbReference type="GO" id="GO:0016887">
    <property type="term" value="F:ATP hydrolysis activity"/>
    <property type="evidence" value="ECO:0007669"/>
    <property type="project" value="InterPro"/>
</dbReference>
<dbReference type="SUPFAM" id="SSF52540">
    <property type="entry name" value="P-loop containing nucleoside triphosphate hydrolases"/>
    <property type="match status" value="1"/>
</dbReference>
<keyword evidence="3" id="KW-0813">Transport</keyword>
<dbReference type="PANTHER" id="PTHR19229:SF36">
    <property type="entry name" value="ATP-BINDING CASSETTE SUB-FAMILY A MEMBER 2"/>
    <property type="match status" value="1"/>
</dbReference>
<dbReference type="GO" id="GO:0005319">
    <property type="term" value="F:lipid transporter activity"/>
    <property type="evidence" value="ECO:0007669"/>
    <property type="project" value="TreeGrafter"/>
</dbReference>
<keyword evidence="7" id="KW-0067">ATP-binding</keyword>
<feature type="compositionally biased region" description="Basic and acidic residues" evidence="10">
    <location>
        <begin position="1017"/>
        <end position="1033"/>
    </location>
</feature>
<evidence type="ECO:0000313" key="13">
    <source>
        <dbReference type="EMBL" id="CAE0826703.1"/>
    </source>
</evidence>
<feature type="transmembrane region" description="Helical" evidence="11">
    <location>
        <begin position="454"/>
        <end position="480"/>
    </location>
</feature>
<evidence type="ECO:0000256" key="7">
    <source>
        <dbReference type="ARBA" id="ARBA00022840"/>
    </source>
</evidence>
<dbReference type="CDD" id="cd03263">
    <property type="entry name" value="ABC_subfamily_A"/>
    <property type="match status" value="1"/>
</dbReference>
<comment type="subcellular location">
    <subcellularLocation>
        <location evidence="1">Membrane</location>
        <topology evidence="1">Multi-pass membrane protein</topology>
    </subcellularLocation>
</comment>
<dbReference type="FunFam" id="3.40.50.300:FF:000335">
    <property type="entry name" value="ATP binding cassette subfamily A member 5"/>
    <property type="match status" value="1"/>
</dbReference>
<dbReference type="Gene3D" id="3.40.50.300">
    <property type="entry name" value="P-loop containing nucleotide triphosphate hydrolases"/>
    <property type="match status" value="1"/>
</dbReference>
<dbReference type="SMART" id="SM00382">
    <property type="entry name" value="AAA"/>
    <property type="match status" value="1"/>
</dbReference>
<dbReference type="AlphaFoldDB" id="A0A7S4G6K2"/>
<organism evidence="13">
    <name type="scientific">Eutreptiella gymnastica</name>
    <dbReference type="NCBI Taxonomy" id="73025"/>
    <lineage>
        <taxon>Eukaryota</taxon>
        <taxon>Discoba</taxon>
        <taxon>Euglenozoa</taxon>
        <taxon>Euglenida</taxon>
        <taxon>Spirocuta</taxon>
        <taxon>Euglenophyceae</taxon>
        <taxon>Eutreptiales</taxon>
        <taxon>Eutreptiaceae</taxon>
        <taxon>Eutreptiella</taxon>
    </lineage>
</organism>
<evidence type="ECO:0000259" key="12">
    <source>
        <dbReference type="PROSITE" id="PS50893"/>
    </source>
</evidence>
<dbReference type="InterPro" id="IPR056264">
    <property type="entry name" value="R2_ABCA1-4-like"/>
</dbReference>
<feature type="transmembrane region" description="Helical" evidence="11">
    <location>
        <begin position="603"/>
        <end position="626"/>
    </location>
</feature>